<gene>
    <name evidence="2" type="ORF">QS748_09610</name>
</gene>
<evidence type="ECO:0000313" key="2">
    <source>
        <dbReference type="EMBL" id="MDP0589419.1"/>
    </source>
</evidence>
<dbReference type="Proteomes" id="UP001178148">
    <property type="component" value="Unassembled WGS sequence"/>
</dbReference>
<protein>
    <submittedName>
        <fullName evidence="2">DUF4426 domain-containing protein</fullName>
    </submittedName>
</protein>
<dbReference type="InterPro" id="IPR025218">
    <property type="entry name" value="DUF4426"/>
</dbReference>
<feature type="domain" description="DUF4426" evidence="1">
    <location>
        <begin position="41"/>
        <end position="160"/>
    </location>
</feature>
<sequence length="160" mass="17851">MKFNRWLLVATFVVGFSCRGFGIIEGSVPDARELVNKPVDINGYQVHCSAFNSKFLSPGIATSYKLTRRSREGIINVAVRDTKISQVGTAASAKIKGRVANLLGQGVELNFQEVREDDAIYYLASFSFSNEDILTFTLDVQPEKSPRSGQVKFRQQFFSE</sequence>
<name>A0AA90NLS6_9GAMM</name>
<proteinExistence type="predicted"/>
<evidence type="ECO:0000259" key="1">
    <source>
        <dbReference type="Pfam" id="PF14467"/>
    </source>
</evidence>
<comment type="caution">
    <text evidence="2">The sequence shown here is derived from an EMBL/GenBank/DDBJ whole genome shotgun (WGS) entry which is preliminary data.</text>
</comment>
<dbReference type="EMBL" id="JASXSV010000014">
    <property type="protein sequence ID" value="MDP0589419.1"/>
    <property type="molecule type" value="Genomic_DNA"/>
</dbReference>
<dbReference type="AlphaFoldDB" id="A0AA90NLS6"/>
<dbReference type="PROSITE" id="PS51257">
    <property type="entry name" value="PROKAR_LIPOPROTEIN"/>
    <property type="match status" value="1"/>
</dbReference>
<evidence type="ECO:0000313" key="3">
    <source>
        <dbReference type="Proteomes" id="UP001178148"/>
    </source>
</evidence>
<accession>A0AA90NLS6</accession>
<keyword evidence="3" id="KW-1185">Reference proteome</keyword>
<dbReference type="Gene3D" id="2.60.40.3340">
    <property type="entry name" value="Domain of unknown function DUF4426"/>
    <property type="match status" value="1"/>
</dbReference>
<organism evidence="2 3">
    <name type="scientific">Candidatus Endonucleibacter bathymodioli</name>
    <dbReference type="NCBI Taxonomy" id="539814"/>
    <lineage>
        <taxon>Bacteria</taxon>
        <taxon>Pseudomonadati</taxon>
        <taxon>Pseudomonadota</taxon>
        <taxon>Gammaproteobacteria</taxon>
        <taxon>Oceanospirillales</taxon>
        <taxon>Endozoicomonadaceae</taxon>
        <taxon>Candidatus Endonucleibacter</taxon>
    </lineage>
</organism>
<reference evidence="2 3" key="1">
    <citation type="journal article" date="2023" name="bioRxiv">
        <title>An intranuclear bacterial parasite of deep-sea mussels expresses apoptosis inhibitors acquired from its host.</title>
        <authorList>
            <person name="Gonzalez Porras M.A."/>
            <person name="Assie A."/>
            <person name="Tietjen M."/>
            <person name="Violette M."/>
            <person name="Kleiner M."/>
            <person name="Gruber-Vodicka H."/>
            <person name="Dubilier N."/>
            <person name="Leisch N."/>
        </authorList>
    </citation>
    <scope>NUCLEOTIDE SEQUENCE [LARGE SCALE GENOMIC DNA]</scope>
    <source>
        <strain evidence="2">IAP13</strain>
    </source>
</reference>
<dbReference type="Pfam" id="PF14467">
    <property type="entry name" value="DUF4426"/>
    <property type="match status" value="1"/>
</dbReference>